<evidence type="ECO:0000256" key="1">
    <source>
        <dbReference type="SAM" id="MobiDB-lite"/>
    </source>
</evidence>
<reference evidence="2" key="2">
    <citation type="submission" date="2015-06" db="UniProtKB">
        <authorList>
            <consortium name="EnsemblProtists"/>
        </authorList>
    </citation>
    <scope>IDENTIFICATION</scope>
    <source>
        <strain evidence="2">Emoy2</strain>
    </source>
</reference>
<dbReference type="AlphaFoldDB" id="M4BFS1"/>
<dbReference type="EMBL" id="JH598211">
    <property type="status" value="NOT_ANNOTATED_CDS"/>
    <property type="molecule type" value="Genomic_DNA"/>
</dbReference>
<dbReference type="VEuPathDB" id="FungiDB:HpaG805141"/>
<feature type="compositionally biased region" description="Polar residues" evidence="1">
    <location>
        <begin position="56"/>
        <end position="66"/>
    </location>
</feature>
<dbReference type="EnsemblProtists" id="HpaT805141">
    <property type="protein sequence ID" value="HpaP805141"/>
    <property type="gene ID" value="HpaG805141"/>
</dbReference>
<name>M4BFS1_HYAAE</name>
<feature type="region of interest" description="Disordered" evidence="1">
    <location>
        <begin position="86"/>
        <end position="150"/>
    </location>
</feature>
<evidence type="ECO:0000313" key="2">
    <source>
        <dbReference type="EnsemblProtists" id="HpaP805141"/>
    </source>
</evidence>
<organism evidence="2 3">
    <name type="scientific">Hyaloperonospora arabidopsidis (strain Emoy2)</name>
    <name type="common">Downy mildew agent</name>
    <name type="synonym">Peronospora arabidopsidis</name>
    <dbReference type="NCBI Taxonomy" id="559515"/>
    <lineage>
        <taxon>Eukaryota</taxon>
        <taxon>Sar</taxon>
        <taxon>Stramenopiles</taxon>
        <taxon>Oomycota</taxon>
        <taxon>Peronosporomycetes</taxon>
        <taxon>Peronosporales</taxon>
        <taxon>Peronosporaceae</taxon>
        <taxon>Hyaloperonospora</taxon>
    </lineage>
</organism>
<dbReference type="eggNOG" id="ENOG502S22S">
    <property type="taxonomic scope" value="Eukaryota"/>
</dbReference>
<reference evidence="3" key="1">
    <citation type="journal article" date="2010" name="Science">
        <title>Signatures of adaptation to obligate biotrophy in the Hyaloperonospora arabidopsidis genome.</title>
        <authorList>
            <person name="Baxter L."/>
            <person name="Tripathy S."/>
            <person name="Ishaque N."/>
            <person name="Boot N."/>
            <person name="Cabral A."/>
            <person name="Kemen E."/>
            <person name="Thines M."/>
            <person name="Ah-Fong A."/>
            <person name="Anderson R."/>
            <person name="Badejoko W."/>
            <person name="Bittner-Eddy P."/>
            <person name="Boore J.L."/>
            <person name="Chibucos M.C."/>
            <person name="Coates M."/>
            <person name="Dehal P."/>
            <person name="Delehaunty K."/>
            <person name="Dong S."/>
            <person name="Downton P."/>
            <person name="Dumas B."/>
            <person name="Fabro G."/>
            <person name="Fronick C."/>
            <person name="Fuerstenberg S.I."/>
            <person name="Fulton L."/>
            <person name="Gaulin E."/>
            <person name="Govers F."/>
            <person name="Hughes L."/>
            <person name="Humphray S."/>
            <person name="Jiang R.H."/>
            <person name="Judelson H."/>
            <person name="Kamoun S."/>
            <person name="Kyung K."/>
            <person name="Meijer H."/>
            <person name="Minx P."/>
            <person name="Morris P."/>
            <person name="Nelson J."/>
            <person name="Phuntumart V."/>
            <person name="Qutob D."/>
            <person name="Rehmany A."/>
            <person name="Rougon-Cardoso A."/>
            <person name="Ryden P."/>
            <person name="Torto-Alalibo T."/>
            <person name="Studholme D."/>
            <person name="Wang Y."/>
            <person name="Win J."/>
            <person name="Wood J."/>
            <person name="Clifton S.W."/>
            <person name="Rogers J."/>
            <person name="Van den Ackerveken G."/>
            <person name="Jones J.D."/>
            <person name="McDowell J.M."/>
            <person name="Beynon J."/>
            <person name="Tyler B.M."/>
        </authorList>
    </citation>
    <scope>NUCLEOTIDE SEQUENCE [LARGE SCALE GENOMIC DNA]</scope>
    <source>
        <strain evidence="3">Emoy2</strain>
    </source>
</reference>
<feature type="compositionally biased region" description="Basic and acidic residues" evidence="1">
    <location>
        <begin position="136"/>
        <end position="150"/>
    </location>
</feature>
<evidence type="ECO:0000313" key="3">
    <source>
        <dbReference type="Proteomes" id="UP000011713"/>
    </source>
</evidence>
<proteinExistence type="predicted"/>
<feature type="region of interest" description="Disordered" evidence="1">
    <location>
        <begin position="52"/>
        <end position="72"/>
    </location>
</feature>
<dbReference type="InParanoid" id="M4BFS1"/>
<sequence>MSATAWASWLDRLESARSQEQVLSSKIRTGNSGGIGTSVFALQQSVSRLKRDFDQLQRSSSSSVTAQEMKRRERLLNQLARDQSWGDGCTAEAAGHAKPDNEGSGPAAGIDRSGCVEFAQLQSHRQGRDGAACATAERDRRRRDSRDGRT</sequence>
<accession>M4BFS1</accession>
<keyword evidence="3" id="KW-1185">Reference proteome</keyword>
<dbReference type="STRING" id="559515.M4BFS1"/>
<dbReference type="HOGENOM" id="CLU_1744025_0_0_1"/>
<dbReference type="Proteomes" id="UP000011713">
    <property type="component" value="Unassembled WGS sequence"/>
</dbReference>
<protein>
    <submittedName>
        <fullName evidence="2">Uncharacterized protein</fullName>
    </submittedName>
</protein>